<keyword evidence="2" id="KW-1185">Reference proteome</keyword>
<proteinExistence type="predicted"/>
<accession>A0ACB9GLZ2</accession>
<reference evidence="2" key="1">
    <citation type="journal article" date="2022" name="Mol. Ecol. Resour.">
        <title>The genomes of chicory, endive, great burdock and yacon provide insights into Asteraceae palaeo-polyploidization history and plant inulin production.</title>
        <authorList>
            <person name="Fan W."/>
            <person name="Wang S."/>
            <person name="Wang H."/>
            <person name="Wang A."/>
            <person name="Jiang F."/>
            <person name="Liu H."/>
            <person name="Zhao H."/>
            <person name="Xu D."/>
            <person name="Zhang Y."/>
        </authorList>
    </citation>
    <scope>NUCLEOTIDE SEQUENCE [LARGE SCALE GENOMIC DNA]</scope>
    <source>
        <strain evidence="2">cv. Yunnan</strain>
    </source>
</reference>
<organism evidence="1 2">
    <name type="scientific">Smallanthus sonchifolius</name>
    <dbReference type="NCBI Taxonomy" id="185202"/>
    <lineage>
        <taxon>Eukaryota</taxon>
        <taxon>Viridiplantae</taxon>
        <taxon>Streptophyta</taxon>
        <taxon>Embryophyta</taxon>
        <taxon>Tracheophyta</taxon>
        <taxon>Spermatophyta</taxon>
        <taxon>Magnoliopsida</taxon>
        <taxon>eudicotyledons</taxon>
        <taxon>Gunneridae</taxon>
        <taxon>Pentapetalae</taxon>
        <taxon>asterids</taxon>
        <taxon>campanulids</taxon>
        <taxon>Asterales</taxon>
        <taxon>Asteraceae</taxon>
        <taxon>Asteroideae</taxon>
        <taxon>Heliantheae alliance</taxon>
        <taxon>Millerieae</taxon>
        <taxon>Smallanthus</taxon>
    </lineage>
</organism>
<dbReference type="EMBL" id="CM042031">
    <property type="protein sequence ID" value="KAI3784459.1"/>
    <property type="molecule type" value="Genomic_DNA"/>
</dbReference>
<evidence type="ECO:0000313" key="1">
    <source>
        <dbReference type="EMBL" id="KAI3784459.1"/>
    </source>
</evidence>
<reference evidence="1 2" key="2">
    <citation type="journal article" date="2022" name="Mol. Ecol. Resour.">
        <title>The genomes of chicory, endive, great burdock and yacon provide insights into Asteraceae paleo-polyploidization history and plant inulin production.</title>
        <authorList>
            <person name="Fan W."/>
            <person name="Wang S."/>
            <person name="Wang H."/>
            <person name="Wang A."/>
            <person name="Jiang F."/>
            <person name="Liu H."/>
            <person name="Zhao H."/>
            <person name="Xu D."/>
            <person name="Zhang Y."/>
        </authorList>
    </citation>
    <scope>NUCLEOTIDE SEQUENCE [LARGE SCALE GENOMIC DNA]</scope>
    <source>
        <strain evidence="2">cv. Yunnan</strain>
        <tissue evidence="1">Leaves</tissue>
    </source>
</reference>
<gene>
    <name evidence="1" type="ORF">L1987_43558</name>
</gene>
<dbReference type="Proteomes" id="UP001056120">
    <property type="component" value="Linkage Group LG14"/>
</dbReference>
<sequence length="92" mass="10122">MASSSSSSSSSCINDQPPMIPKTRIGKRKSASSPVRRTSIFRGVTRHRLSGRFEAHLWDKNSNNTNKQNKKGKLGAYDDEEAAAHTYDLAAL</sequence>
<evidence type="ECO:0000313" key="2">
    <source>
        <dbReference type="Proteomes" id="UP001056120"/>
    </source>
</evidence>
<name>A0ACB9GLZ2_9ASTR</name>
<comment type="caution">
    <text evidence="1">The sequence shown here is derived from an EMBL/GenBank/DDBJ whole genome shotgun (WGS) entry which is preliminary data.</text>
</comment>
<protein>
    <submittedName>
        <fullName evidence="1">Uncharacterized protein</fullName>
    </submittedName>
</protein>